<protein>
    <submittedName>
        <fullName evidence="5">ECF RNA polymerase sigma factor SigR</fullName>
    </submittedName>
</protein>
<evidence type="ECO:0000256" key="3">
    <source>
        <dbReference type="ARBA" id="ARBA00023163"/>
    </source>
</evidence>
<organism evidence="5">
    <name type="scientific">bioreactor metagenome</name>
    <dbReference type="NCBI Taxonomy" id="1076179"/>
    <lineage>
        <taxon>unclassified sequences</taxon>
        <taxon>metagenomes</taxon>
        <taxon>ecological metagenomes</taxon>
    </lineage>
</organism>
<name>A0A645H1G0_9ZZZZ</name>
<accession>A0A645H1G0</accession>
<dbReference type="GO" id="GO:0003677">
    <property type="term" value="F:DNA binding"/>
    <property type="evidence" value="ECO:0007669"/>
    <property type="project" value="InterPro"/>
</dbReference>
<dbReference type="InterPro" id="IPR013249">
    <property type="entry name" value="RNA_pol_sigma70_r4_t2"/>
</dbReference>
<dbReference type="InterPro" id="IPR036388">
    <property type="entry name" value="WH-like_DNA-bd_sf"/>
</dbReference>
<dbReference type="InterPro" id="IPR039425">
    <property type="entry name" value="RNA_pol_sigma-70-like"/>
</dbReference>
<dbReference type="PANTHER" id="PTHR43133">
    <property type="entry name" value="RNA POLYMERASE ECF-TYPE SIGMA FACTO"/>
    <property type="match status" value="1"/>
</dbReference>
<reference evidence="5" key="1">
    <citation type="submission" date="2019-08" db="EMBL/GenBank/DDBJ databases">
        <authorList>
            <person name="Kucharzyk K."/>
            <person name="Murdoch R.W."/>
            <person name="Higgins S."/>
            <person name="Loffler F."/>
        </authorList>
    </citation>
    <scope>NUCLEOTIDE SEQUENCE</scope>
</reference>
<evidence type="ECO:0000256" key="1">
    <source>
        <dbReference type="ARBA" id="ARBA00023015"/>
    </source>
</evidence>
<dbReference type="Gene3D" id="1.10.10.10">
    <property type="entry name" value="Winged helix-like DNA-binding domain superfamily/Winged helix DNA-binding domain"/>
    <property type="match status" value="1"/>
</dbReference>
<evidence type="ECO:0000259" key="4">
    <source>
        <dbReference type="Pfam" id="PF08281"/>
    </source>
</evidence>
<proteinExistence type="predicted"/>
<feature type="domain" description="RNA polymerase sigma factor 70 region 4 type 2" evidence="4">
    <location>
        <begin position="18"/>
        <end position="69"/>
    </location>
</feature>
<dbReference type="GO" id="GO:0006352">
    <property type="term" value="P:DNA-templated transcription initiation"/>
    <property type="evidence" value="ECO:0007669"/>
    <property type="project" value="InterPro"/>
</dbReference>
<evidence type="ECO:0000256" key="2">
    <source>
        <dbReference type="ARBA" id="ARBA00023082"/>
    </source>
</evidence>
<dbReference type="InterPro" id="IPR013324">
    <property type="entry name" value="RNA_pol_sigma_r3/r4-like"/>
</dbReference>
<evidence type="ECO:0000313" key="5">
    <source>
        <dbReference type="EMBL" id="MPN32858.1"/>
    </source>
</evidence>
<sequence length="85" mass="9718">MPLDALSERAAPPDADQTLHDALLSLDETLRLPIVLHYMEGFSIKEIAQILRWPQGTVKSRMLRGRRELKKMFEEVELSCGIQTI</sequence>
<dbReference type="SUPFAM" id="SSF88659">
    <property type="entry name" value="Sigma3 and sigma4 domains of RNA polymerase sigma factors"/>
    <property type="match status" value="1"/>
</dbReference>
<gene>
    <name evidence="5" type="primary">sigR_14</name>
    <name evidence="5" type="ORF">SDC9_180341</name>
</gene>
<keyword evidence="1" id="KW-0805">Transcription regulation</keyword>
<dbReference type="Pfam" id="PF08281">
    <property type="entry name" value="Sigma70_r4_2"/>
    <property type="match status" value="1"/>
</dbReference>
<comment type="caution">
    <text evidence="5">The sequence shown here is derived from an EMBL/GenBank/DDBJ whole genome shotgun (WGS) entry which is preliminary data.</text>
</comment>
<dbReference type="CDD" id="cd06171">
    <property type="entry name" value="Sigma70_r4"/>
    <property type="match status" value="1"/>
</dbReference>
<dbReference type="GO" id="GO:0016987">
    <property type="term" value="F:sigma factor activity"/>
    <property type="evidence" value="ECO:0007669"/>
    <property type="project" value="UniProtKB-KW"/>
</dbReference>
<dbReference type="PANTHER" id="PTHR43133:SF60">
    <property type="entry name" value="RNA POLYMERASE SIGMA FACTOR SIGV"/>
    <property type="match status" value="1"/>
</dbReference>
<keyword evidence="2" id="KW-0731">Sigma factor</keyword>
<keyword evidence="3" id="KW-0804">Transcription</keyword>
<dbReference type="EMBL" id="VSSQ01085082">
    <property type="protein sequence ID" value="MPN32858.1"/>
    <property type="molecule type" value="Genomic_DNA"/>
</dbReference>
<dbReference type="AlphaFoldDB" id="A0A645H1G0"/>